<dbReference type="KEGG" id="many:MANY_26160"/>
<keyword evidence="4" id="KW-1185">Reference proteome</keyword>
<evidence type="ECO:0000313" key="4">
    <source>
        <dbReference type="Proteomes" id="UP000467249"/>
    </source>
</evidence>
<protein>
    <recommendedName>
        <fullName evidence="2">Mce/MlaD domain-containing protein</fullName>
    </recommendedName>
</protein>
<dbReference type="AlphaFoldDB" id="A0A6N4W8B5"/>
<dbReference type="Pfam" id="PF02470">
    <property type="entry name" value="MlaD"/>
    <property type="match status" value="1"/>
</dbReference>
<dbReference type="RefSeq" id="WP_179967355.1">
    <property type="nucleotide sequence ID" value="NZ_AP022620.1"/>
</dbReference>
<proteinExistence type="predicted"/>
<evidence type="ECO:0000313" key="3">
    <source>
        <dbReference type="EMBL" id="BBZ77279.1"/>
    </source>
</evidence>
<dbReference type="PANTHER" id="PTHR33371">
    <property type="entry name" value="INTERMEMBRANE PHOSPHOLIPID TRANSPORT SYSTEM BINDING PROTEIN MLAD-RELATED"/>
    <property type="match status" value="1"/>
</dbReference>
<dbReference type="InterPro" id="IPR003399">
    <property type="entry name" value="Mce/MlaD"/>
</dbReference>
<feature type="domain" description="Mce/MlaD" evidence="2">
    <location>
        <begin position="39"/>
        <end position="110"/>
    </location>
</feature>
<evidence type="ECO:0000259" key="2">
    <source>
        <dbReference type="Pfam" id="PF02470"/>
    </source>
</evidence>
<keyword evidence="1" id="KW-0812">Transmembrane</keyword>
<dbReference type="Proteomes" id="UP000467249">
    <property type="component" value="Chromosome"/>
</dbReference>
<evidence type="ECO:0000256" key="1">
    <source>
        <dbReference type="SAM" id="Phobius"/>
    </source>
</evidence>
<sequence>MQSVKFLRNPTVWGAAALVFVAVAAMVIALVYVSPPGEKTVSFYTDDAASVRPGDTVRIAGVTVGKVKSLAIEPNQVKVDTTVKGDAFVGDQSQVDVRMLTVVGGYYVNVVSLGDKPLGDRVIPRERVTMPYSLVRTLTDAVSITDQIKTKPINESLDEISKGLTGTNVDSLSAVINAGNSLTQTIDKQRGQISAILNLSDEYIQELSNSTAELKEVISKVSILEQTLTVYGKGFGAALMGMGDLGDAIGPIAPFYNAHRERFLEKIHNWQAIFRSWADRSGIIVRGLRRVRDKLDRVLDAQNARPELLATDVCIPMPGSAC</sequence>
<dbReference type="InterPro" id="IPR052336">
    <property type="entry name" value="MlaD_Phospholipid_Transporter"/>
</dbReference>
<dbReference type="PANTHER" id="PTHR33371:SF4">
    <property type="entry name" value="INTERMEMBRANE PHOSPHOLIPID TRANSPORT SYSTEM BINDING PROTEIN MLAD"/>
    <property type="match status" value="1"/>
</dbReference>
<keyword evidence="1" id="KW-0472">Membrane</keyword>
<dbReference type="EMBL" id="AP022620">
    <property type="protein sequence ID" value="BBZ77279.1"/>
    <property type="molecule type" value="Genomic_DNA"/>
</dbReference>
<keyword evidence="1" id="KW-1133">Transmembrane helix</keyword>
<accession>A0A6N4W8B5</accession>
<feature type="transmembrane region" description="Helical" evidence="1">
    <location>
        <begin position="12"/>
        <end position="33"/>
    </location>
</feature>
<gene>
    <name evidence="3" type="ORF">MANY_26160</name>
</gene>
<name>A0A6N4W8B5_9MYCO</name>
<reference evidence="3 4" key="1">
    <citation type="journal article" date="2019" name="Emerg. Microbes Infect.">
        <title>Comprehensive subspecies identification of 175 nontuberculous mycobacteria species based on 7547 genomic profiles.</title>
        <authorList>
            <person name="Matsumoto Y."/>
            <person name="Kinjo T."/>
            <person name="Motooka D."/>
            <person name="Nabeya D."/>
            <person name="Jung N."/>
            <person name="Uechi K."/>
            <person name="Horii T."/>
            <person name="Iida T."/>
            <person name="Fujita J."/>
            <person name="Nakamura S."/>
        </authorList>
    </citation>
    <scope>NUCLEOTIDE SEQUENCE [LARGE SCALE GENOMIC DNA]</scope>
    <source>
        <strain evidence="3 4">JCM 30275</strain>
    </source>
</reference>
<organism evidence="3 4">
    <name type="scientific">Mycolicibacterium anyangense</name>
    <dbReference type="NCBI Taxonomy" id="1431246"/>
    <lineage>
        <taxon>Bacteria</taxon>
        <taxon>Bacillati</taxon>
        <taxon>Actinomycetota</taxon>
        <taxon>Actinomycetes</taxon>
        <taxon>Mycobacteriales</taxon>
        <taxon>Mycobacteriaceae</taxon>
        <taxon>Mycolicibacterium</taxon>
    </lineage>
</organism>